<reference evidence="1 2" key="1">
    <citation type="submission" date="2021-01" db="EMBL/GenBank/DDBJ databases">
        <title>Whole genome shotgun sequence of Planotetraspora mira NBRC 15435.</title>
        <authorList>
            <person name="Komaki H."/>
            <person name="Tamura T."/>
        </authorList>
    </citation>
    <scope>NUCLEOTIDE SEQUENCE [LARGE SCALE GENOMIC DNA]</scope>
    <source>
        <strain evidence="1 2">NBRC 15435</strain>
    </source>
</reference>
<gene>
    <name evidence="1" type="ORF">Pmi06nite_80830</name>
</gene>
<dbReference type="AlphaFoldDB" id="A0A8J3XBJ1"/>
<evidence type="ECO:0000313" key="2">
    <source>
        <dbReference type="Proteomes" id="UP000650628"/>
    </source>
</evidence>
<dbReference type="EMBL" id="BOOO01000053">
    <property type="protein sequence ID" value="GII34641.1"/>
    <property type="molecule type" value="Genomic_DNA"/>
</dbReference>
<dbReference type="RefSeq" id="WP_203958424.1">
    <property type="nucleotide sequence ID" value="NZ_BOOO01000053.1"/>
</dbReference>
<protein>
    <submittedName>
        <fullName evidence="1">Uncharacterized protein</fullName>
    </submittedName>
</protein>
<accession>A0A8J3XBJ1</accession>
<dbReference type="Proteomes" id="UP000650628">
    <property type="component" value="Unassembled WGS sequence"/>
</dbReference>
<comment type="caution">
    <text evidence="1">The sequence shown here is derived from an EMBL/GenBank/DDBJ whole genome shotgun (WGS) entry which is preliminary data.</text>
</comment>
<proteinExistence type="predicted"/>
<sequence length="93" mass="10181">MADYDIPADLLDARRAFDEAQAGVEAALVGLPSPVDIANQEAEISDEQQAEIDEARAAHLELTMLLRGHPWWKTVDNAHEAQMALQKAAKTTD</sequence>
<organism evidence="1 2">
    <name type="scientific">Planotetraspora mira</name>
    <dbReference type="NCBI Taxonomy" id="58121"/>
    <lineage>
        <taxon>Bacteria</taxon>
        <taxon>Bacillati</taxon>
        <taxon>Actinomycetota</taxon>
        <taxon>Actinomycetes</taxon>
        <taxon>Streptosporangiales</taxon>
        <taxon>Streptosporangiaceae</taxon>
        <taxon>Planotetraspora</taxon>
    </lineage>
</organism>
<keyword evidence="2" id="KW-1185">Reference proteome</keyword>
<name>A0A8J3XBJ1_9ACTN</name>
<evidence type="ECO:0000313" key="1">
    <source>
        <dbReference type="EMBL" id="GII34641.1"/>
    </source>
</evidence>